<dbReference type="AlphaFoldDB" id="A0A4P6UQZ2"/>
<evidence type="ECO:0000259" key="1">
    <source>
        <dbReference type="Pfam" id="PF06114"/>
    </source>
</evidence>
<dbReference type="InterPro" id="IPR010359">
    <property type="entry name" value="IrrE_HExxH"/>
</dbReference>
<evidence type="ECO:0000313" key="3">
    <source>
        <dbReference type="Proteomes" id="UP000291151"/>
    </source>
</evidence>
<keyword evidence="3" id="KW-1185">Reference proteome</keyword>
<proteinExistence type="predicted"/>
<reference evidence="2 3" key="1">
    <citation type="submission" date="2019-02" db="EMBL/GenBank/DDBJ databases">
        <title>Ureibacillus thermophilus.</title>
        <authorList>
            <person name="Sunny J.S."/>
            <person name="Natarajan A."/>
            <person name="Saleena L.M."/>
        </authorList>
    </citation>
    <scope>NUCLEOTIDE SEQUENCE [LARGE SCALE GENOMIC DNA]</scope>
    <source>
        <strain evidence="2 3">LM102</strain>
    </source>
</reference>
<gene>
    <name evidence="2" type="ORF">DKZ56_03235</name>
</gene>
<dbReference type="Proteomes" id="UP000291151">
    <property type="component" value="Chromosome"/>
</dbReference>
<name>A0A4P6UQZ2_9BACL</name>
<dbReference type="KEGG" id="uth:DKZ56_03235"/>
<organism evidence="2 3">
    <name type="scientific">Ureibacillus thermophilus</name>
    <dbReference type="NCBI Taxonomy" id="367743"/>
    <lineage>
        <taxon>Bacteria</taxon>
        <taxon>Bacillati</taxon>
        <taxon>Bacillota</taxon>
        <taxon>Bacilli</taxon>
        <taxon>Bacillales</taxon>
        <taxon>Caryophanaceae</taxon>
        <taxon>Ureibacillus</taxon>
    </lineage>
</organism>
<protein>
    <submittedName>
        <fullName evidence="2">ImmA/IrrE family metallo-endopeptidase</fullName>
    </submittedName>
</protein>
<dbReference type="RefSeq" id="WP_208651295.1">
    <property type="nucleotide sequence ID" value="NZ_CP036528.1"/>
</dbReference>
<evidence type="ECO:0000313" key="2">
    <source>
        <dbReference type="EMBL" id="QBK24967.1"/>
    </source>
</evidence>
<feature type="domain" description="IrrE N-terminal-like" evidence="1">
    <location>
        <begin position="24"/>
        <end position="96"/>
    </location>
</feature>
<dbReference type="PANTHER" id="PTHR43236">
    <property type="entry name" value="ANTITOXIN HIGA1"/>
    <property type="match status" value="1"/>
</dbReference>
<dbReference type="InterPro" id="IPR052345">
    <property type="entry name" value="Rad_response_metalloprotease"/>
</dbReference>
<sequence>MAKNCCISNNTKVSIALNAKDKISFVCAHELGHAVLHHDANTPFLKRKTLFSTERIEIEANKFAVELLMPDDFMREYSHLTIYEIAMMANVPREVVHLKRFNNLYLQ</sequence>
<accession>A0A4P6UQZ2</accession>
<dbReference type="PANTHER" id="PTHR43236:SF2">
    <property type="entry name" value="BLL0069 PROTEIN"/>
    <property type="match status" value="1"/>
</dbReference>
<dbReference type="Pfam" id="PF06114">
    <property type="entry name" value="Peptidase_M78"/>
    <property type="match status" value="1"/>
</dbReference>
<dbReference type="EMBL" id="CP036528">
    <property type="protein sequence ID" value="QBK24967.1"/>
    <property type="molecule type" value="Genomic_DNA"/>
</dbReference>
<dbReference type="Gene3D" id="1.10.10.2910">
    <property type="match status" value="1"/>
</dbReference>